<dbReference type="GeneID" id="6750408"/>
<feature type="compositionally biased region" description="Basic and acidic residues" evidence="2">
    <location>
        <begin position="685"/>
        <end position="700"/>
    </location>
</feature>
<dbReference type="InterPro" id="IPR037213">
    <property type="entry name" value="Run_dom_sf"/>
</dbReference>
<gene>
    <name evidence="4" type="ORF">TRIADDRAFT_52974</name>
</gene>
<evidence type="ECO:0000313" key="5">
    <source>
        <dbReference type="Proteomes" id="UP000009022"/>
    </source>
</evidence>
<sequence length="1107" mass="124988">MDENEIVRPLTVDKRTSASFNDGEPPALLSLASIRRTDNSCRTQQVPLAKLSQEKTPLIRVYTIVCLRDYWYESERKHLRDRLLDAIKQCQIRFKEGQDIATDNDSTVICLCIQLEAVLQHGLKVIKKKDSFAWPVKNLMSYISPEPEPEPCFWNWVKKYLSELELSRLDSLTNISSDIGRGRAWLRCMLNERCLEKFFGKVVADPSIIRKFYESYAFMLDTELNSLLLDACAASPPPSVLKENVASKTQHAATNIPGILFSKVVNHVTNTNLPIVAATVKRKKKRQKQTATISPANTIDEDQDSIISFSPSNNSYTINESNGTQQLQDSLTLNTSTDASSTFNDEANYRNANSSISSKNIDLITNLNSDLNDAITAASAAMEAPVLADTASDVKDPLSDANKPQSEELDSSSVDKIVNDNITGQQNLLKDADLTPDTYDTEFRSLDSLYTKQMAWNSVFQSAFVDPSLDLSAMKESSTNTRLSEQIDPVEESQQKLKVSVAEGDIKGTKSATTDIAMLENNNKVIEAKPEGDFTKASEPTNIILKTATISNLEGVEQNAVVKDSNQKLLDTNLLNTKGPINELSDESSSQEDHITTENMSTECTTQSTANIGETKDSIETIISQDEERKANNIGFLDAVSSQQENSRDICTKLTNLANDIHIYNYQEISDVVIKENAYDIVEKSKSEHRHELPQVESHDSLSSLTDTTNKVASASNEINKNLATCNNPALQSNNLTVSKLSYDVITSEDSHSVDSDSNSTDLSSRGQSAQHGSSDTTSSEVKEFEKRLHQMSIEELREVALSNHCERTRMRENIKSLRKSYHEEVDNSLRLRGELEKATATSSLTEEMQTKRVTSLTREVEMLKNQLKKYVSAVQHLRREIKEETPITKQALTGIRQDTPISVPETQQSTVYSVEQDSYEQKLVQVAEMCGELLEFNEMLQRQIQRKDISIHRMKEELINLRGPMPLSQESEDPELQELEVKSVTRPLVNIWIPSAFLRKLGSETYYVYQVYVRIGDEEWNIYRRYAQFYKFWKADPRFVKNRKERLQQYLRTAINTVIAEHRDLAQDVCKRKFIEVLSFFRNCKVQCKSQSVISAEVLALARKRL</sequence>
<feature type="compositionally biased region" description="Polar residues" evidence="2">
    <location>
        <begin position="756"/>
        <end position="780"/>
    </location>
</feature>
<dbReference type="RefSeq" id="XP_002109193.1">
    <property type="nucleotide sequence ID" value="XM_002109157.1"/>
</dbReference>
<keyword evidence="1" id="KW-0175">Coiled coil</keyword>
<dbReference type="InterPro" id="IPR036871">
    <property type="entry name" value="PX_dom_sf"/>
</dbReference>
<organism evidence="4 5">
    <name type="scientific">Trichoplax adhaerens</name>
    <name type="common">Trichoplax reptans</name>
    <dbReference type="NCBI Taxonomy" id="10228"/>
    <lineage>
        <taxon>Eukaryota</taxon>
        <taxon>Metazoa</taxon>
        <taxon>Placozoa</taxon>
        <taxon>Uniplacotomia</taxon>
        <taxon>Trichoplacea</taxon>
        <taxon>Trichoplacidae</taxon>
        <taxon>Trichoplax</taxon>
    </lineage>
</organism>
<reference evidence="4 5" key="1">
    <citation type="journal article" date="2008" name="Nature">
        <title>The Trichoplax genome and the nature of placozoans.</title>
        <authorList>
            <person name="Srivastava M."/>
            <person name="Begovic E."/>
            <person name="Chapman J."/>
            <person name="Putnam N.H."/>
            <person name="Hellsten U."/>
            <person name="Kawashima T."/>
            <person name="Kuo A."/>
            <person name="Mitros T."/>
            <person name="Salamov A."/>
            <person name="Carpenter M.L."/>
            <person name="Signorovitch A.Y."/>
            <person name="Moreno M.A."/>
            <person name="Kamm K."/>
            <person name="Grimwood J."/>
            <person name="Schmutz J."/>
            <person name="Shapiro H."/>
            <person name="Grigoriev I.V."/>
            <person name="Buss L.W."/>
            <person name="Schierwater B."/>
            <person name="Dellaporta S.L."/>
            <person name="Rokhsar D.S."/>
        </authorList>
    </citation>
    <scope>NUCLEOTIDE SEQUENCE [LARGE SCALE GENOMIC DNA]</scope>
    <source>
        <strain evidence="4 5">Grell-BS-1999</strain>
    </source>
</reference>
<feature type="region of interest" description="Disordered" evidence="2">
    <location>
        <begin position="392"/>
        <end position="411"/>
    </location>
</feature>
<feature type="region of interest" description="Disordered" evidence="2">
    <location>
        <begin position="685"/>
        <end position="709"/>
    </location>
</feature>
<dbReference type="SMART" id="SM00593">
    <property type="entry name" value="RUN"/>
    <property type="match status" value="1"/>
</dbReference>
<dbReference type="Proteomes" id="UP000009022">
    <property type="component" value="Unassembled WGS sequence"/>
</dbReference>
<feature type="region of interest" description="Disordered" evidence="2">
    <location>
        <begin position="749"/>
        <end position="783"/>
    </location>
</feature>
<protein>
    <recommendedName>
        <fullName evidence="3">RUN domain-containing protein</fullName>
    </recommendedName>
</protein>
<dbReference type="PhylomeDB" id="B3RMY8"/>
<feature type="coiled-coil region" evidence="1">
    <location>
        <begin position="854"/>
        <end position="881"/>
    </location>
</feature>
<dbReference type="SUPFAM" id="SSF64268">
    <property type="entry name" value="PX domain"/>
    <property type="match status" value="1"/>
</dbReference>
<dbReference type="PANTHER" id="PTHR47194:SF3">
    <property type="entry name" value="SORTING NEXIN 29"/>
    <property type="match status" value="1"/>
</dbReference>
<evidence type="ECO:0000256" key="2">
    <source>
        <dbReference type="SAM" id="MobiDB-lite"/>
    </source>
</evidence>
<dbReference type="GO" id="GO:0035091">
    <property type="term" value="F:phosphatidylinositol binding"/>
    <property type="evidence" value="ECO:0007669"/>
    <property type="project" value="InterPro"/>
</dbReference>
<dbReference type="HOGENOM" id="CLU_302542_0_0_1"/>
<dbReference type="EMBL" id="DS985242">
    <property type="protein sequence ID" value="EDV27359.1"/>
    <property type="molecule type" value="Genomic_DNA"/>
</dbReference>
<dbReference type="Pfam" id="PF02759">
    <property type="entry name" value="RUN"/>
    <property type="match status" value="1"/>
</dbReference>
<dbReference type="Gene3D" id="3.30.1520.10">
    <property type="entry name" value="Phox-like domain"/>
    <property type="match status" value="1"/>
</dbReference>
<dbReference type="Gene3D" id="1.20.58.900">
    <property type="match status" value="1"/>
</dbReference>
<dbReference type="AlphaFoldDB" id="B3RMY8"/>
<dbReference type="PROSITE" id="PS50826">
    <property type="entry name" value="RUN"/>
    <property type="match status" value="1"/>
</dbReference>
<dbReference type="CTD" id="6750408"/>
<dbReference type="InterPro" id="IPR004012">
    <property type="entry name" value="Run_dom"/>
</dbReference>
<evidence type="ECO:0000313" key="4">
    <source>
        <dbReference type="EMBL" id="EDV27359.1"/>
    </source>
</evidence>
<dbReference type="FunCoup" id="B3RMY8">
    <property type="interactions" value="817"/>
</dbReference>
<evidence type="ECO:0000259" key="3">
    <source>
        <dbReference type="PROSITE" id="PS50826"/>
    </source>
</evidence>
<feature type="region of interest" description="Disordered" evidence="2">
    <location>
        <begin position="580"/>
        <end position="599"/>
    </location>
</feature>
<dbReference type="STRING" id="10228.B3RMY8"/>
<dbReference type="OrthoDB" id="428895at2759"/>
<proteinExistence type="predicted"/>
<accession>B3RMY8</accession>
<dbReference type="eggNOG" id="KOG4381">
    <property type="taxonomic scope" value="Eukaryota"/>
</dbReference>
<dbReference type="SUPFAM" id="SSF140741">
    <property type="entry name" value="RUN domain-like"/>
    <property type="match status" value="1"/>
</dbReference>
<dbReference type="KEGG" id="tad:TRIADDRAFT_52974"/>
<feature type="domain" description="RUN" evidence="3">
    <location>
        <begin position="102"/>
        <end position="248"/>
    </location>
</feature>
<dbReference type="InParanoid" id="B3RMY8"/>
<keyword evidence="5" id="KW-1185">Reference proteome</keyword>
<dbReference type="PANTHER" id="PTHR47194">
    <property type="entry name" value="SORTING NEXIN-29-RELATED"/>
    <property type="match status" value="1"/>
</dbReference>
<evidence type="ECO:0000256" key="1">
    <source>
        <dbReference type="SAM" id="Coils"/>
    </source>
</evidence>
<name>B3RMY8_TRIAD</name>